<dbReference type="InterPro" id="IPR016477">
    <property type="entry name" value="Fructo-/Ketosamine-3-kinase"/>
</dbReference>
<organism evidence="4 5">
    <name type="scientific">Xylaria arbuscula</name>
    <dbReference type="NCBI Taxonomy" id="114810"/>
    <lineage>
        <taxon>Eukaryota</taxon>
        <taxon>Fungi</taxon>
        <taxon>Dikarya</taxon>
        <taxon>Ascomycota</taxon>
        <taxon>Pezizomycotina</taxon>
        <taxon>Sordariomycetes</taxon>
        <taxon>Xylariomycetidae</taxon>
        <taxon>Xylariales</taxon>
        <taxon>Xylariaceae</taxon>
        <taxon>Xylaria</taxon>
    </lineage>
</organism>
<protein>
    <recommendedName>
        <fullName evidence="1">protein-ribulosamine 3-kinase</fullName>
        <ecNumber evidence="1">2.7.1.172</ecNumber>
    </recommendedName>
</protein>
<dbReference type="PANTHER" id="PTHR43662">
    <property type="match status" value="1"/>
</dbReference>
<dbReference type="EC" id="2.7.1.172" evidence="1"/>
<evidence type="ECO:0000313" key="4">
    <source>
        <dbReference type="EMBL" id="KAJ3577242.1"/>
    </source>
</evidence>
<dbReference type="GO" id="GO:0102193">
    <property type="term" value="F:protein-ribulosamine 3-kinase activity"/>
    <property type="evidence" value="ECO:0007669"/>
    <property type="project" value="UniProtKB-EC"/>
</dbReference>
<dbReference type="VEuPathDB" id="FungiDB:F4678DRAFT_482232"/>
<dbReference type="EMBL" id="JANPWZ010000406">
    <property type="protein sequence ID" value="KAJ3577242.1"/>
    <property type="molecule type" value="Genomic_DNA"/>
</dbReference>
<dbReference type="Gene3D" id="3.90.1200.10">
    <property type="match status" value="1"/>
</dbReference>
<proteinExistence type="predicted"/>
<reference evidence="4" key="1">
    <citation type="submission" date="2022-07" db="EMBL/GenBank/DDBJ databases">
        <title>Genome Sequence of Xylaria arbuscula.</title>
        <authorList>
            <person name="Buettner E."/>
        </authorList>
    </citation>
    <scope>NUCLEOTIDE SEQUENCE</scope>
    <source>
        <strain evidence="4">VT107</strain>
    </source>
</reference>
<dbReference type="VEuPathDB" id="FungiDB:F4678DRAFT_444467"/>
<name>A0A9W8NIN8_9PEZI</name>
<dbReference type="PANTHER" id="PTHR43662:SF2">
    <property type="entry name" value="DUF1996 DOMAIN-CONTAINING PROTEIN"/>
    <property type="match status" value="1"/>
</dbReference>
<evidence type="ECO:0000259" key="3">
    <source>
        <dbReference type="Pfam" id="PF09362"/>
    </source>
</evidence>
<dbReference type="Pfam" id="PF09362">
    <property type="entry name" value="DUF1996"/>
    <property type="match status" value="1"/>
</dbReference>
<dbReference type="Pfam" id="PF03881">
    <property type="entry name" value="Fructosamin_kin"/>
    <property type="match status" value="1"/>
</dbReference>
<evidence type="ECO:0000256" key="1">
    <source>
        <dbReference type="ARBA" id="ARBA00011961"/>
    </source>
</evidence>
<feature type="domain" description="DUF1996" evidence="3">
    <location>
        <begin position="359"/>
        <end position="589"/>
    </location>
</feature>
<evidence type="ECO:0000313" key="5">
    <source>
        <dbReference type="Proteomes" id="UP001148614"/>
    </source>
</evidence>
<evidence type="ECO:0000256" key="2">
    <source>
        <dbReference type="ARBA" id="ARBA00048655"/>
    </source>
</evidence>
<comment type="caution">
    <text evidence="4">The sequence shown here is derived from an EMBL/GenBank/DDBJ whole genome shotgun (WGS) entry which is preliminary data.</text>
</comment>
<gene>
    <name evidence="4" type="ORF">NPX13_g3328</name>
</gene>
<sequence>MAPIELEHRGFILDEAVLEVLPEGTTVVSTESWGLSAWTKTAKIDAVERDGTTKRYFIKCVNGKLAKIHIWGEHFSASLVASYAPKYGPNPIGKGLYQDENNVLTYFYVQNFHDMDIKTPPDPAGLATTMAMLHRNSESPNGKFGYPIITGRGTLNRTEHWHESWAVQFTYLLKDLLELDNQINGPWPEFELACKQLIEAVIPRLLGVLQSEGRNIKPTLVHGDLWEGNVATDMNTGAVIVFDFDECMYAHNEIEMGTWRCRWATHFNSPIYLQAYQHELEPSDPVEEFDDRNRLYAIKAAICDSAGHGGSASRQIAFNDMLYLCEKYAPLEGLEKYDATRDISVTGIQDTYDVMAGMDPDTIDPPAQSTCTSCSYTEDTSNYWTASIYFKSPENGTFKRVPQMANGRLNGTLLEQDGGLTVYYMRPFSGSNKKTVVPKPGFRMLAGDPTLRSKTGNFANICHRCLQASDRIMGGSGAPCASTDTAAFPSKMCPGGIRATIIFPSCWDGKNLDSPDHKSHVAYAPGSALAGDKCPSTHPVRIPQVMYEIMFDTTPFNNPEYWKNGKQPFVYSFGDPTGYGAHGDYLFGWKDDALQRAMDALGTKCASEDCTKVLKIQDGKNAIGCTKAQIAKEDVGSSTWLKSLPGDMPIM</sequence>
<dbReference type="SUPFAM" id="SSF56112">
    <property type="entry name" value="Protein kinase-like (PK-like)"/>
    <property type="match status" value="1"/>
</dbReference>
<dbReference type="InterPro" id="IPR011009">
    <property type="entry name" value="Kinase-like_dom_sf"/>
</dbReference>
<comment type="catalytic activity">
    <reaction evidence="2">
        <text>N(6)-D-ribulosyl-L-lysyl-[protein] + ATP = N(6)-(3-O-phospho-D-ribulosyl)-L-lysyl-[protein] + ADP + H(+)</text>
        <dbReference type="Rhea" id="RHEA:48432"/>
        <dbReference type="Rhea" id="RHEA-COMP:12103"/>
        <dbReference type="Rhea" id="RHEA-COMP:12104"/>
        <dbReference type="ChEBI" id="CHEBI:15378"/>
        <dbReference type="ChEBI" id="CHEBI:30616"/>
        <dbReference type="ChEBI" id="CHEBI:90418"/>
        <dbReference type="ChEBI" id="CHEBI:90420"/>
        <dbReference type="ChEBI" id="CHEBI:456216"/>
        <dbReference type="EC" id="2.7.1.172"/>
    </reaction>
    <physiologicalReaction direction="left-to-right" evidence="2">
        <dbReference type="Rhea" id="RHEA:48433"/>
    </physiologicalReaction>
</comment>
<keyword evidence="5" id="KW-1185">Reference proteome</keyword>
<dbReference type="AlphaFoldDB" id="A0A9W8NIN8"/>
<accession>A0A9W8NIN8</accession>
<dbReference type="InterPro" id="IPR018535">
    <property type="entry name" value="DUF1996"/>
</dbReference>
<dbReference type="Proteomes" id="UP001148614">
    <property type="component" value="Unassembled WGS sequence"/>
</dbReference>